<keyword evidence="1 4" id="KW-0808">Transferase</keyword>
<dbReference type="InterPro" id="IPR050832">
    <property type="entry name" value="Bact_Acetyltransf"/>
</dbReference>
<dbReference type="PANTHER" id="PTHR43877">
    <property type="entry name" value="AMINOALKYLPHOSPHONATE N-ACETYLTRANSFERASE-RELATED-RELATED"/>
    <property type="match status" value="1"/>
</dbReference>
<reference evidence="4 5" key="1">
    <citation type="submission" date="2020-07" db="EMBL/GenBank/DDBJ databases">
        <title>Draft genome and description of Microvirga mediterraneensis Marseille-Q2068 sp. nov.</title>
        <authorList>
            <person name="Boxberger M."/>
        </authorList>
    </citation>
    <scope>NUCLEOTIDE SEQUENCE [LARGE SCALE GENOMIC DNA]</scope>
    <source>
        <strain evidence="4 5">Marseille-Q2068</strain>
    </source>
</reference>
<evidence type="ECO:0000313" key="4">
    <source>
        <dbReference type="EMBL" id="MBA1155241.1"/>
    </source>
</evidence>
<evidence type="ECO:0000256" key="1">
    <source>
        <dbReference type="ARBA" id="ARBA00022679"/>
    </source>
</evidence>
<dbReference type="EMBL" id="JACDXJ010000001">
    <property type="protein sequence ID" value="MBA1155241.1"/>
    <property type="molecule type" value="Genomic_DNA"/>
</dbReference>
<keyword evidence="5" id="KW-1185">Reference proteome</keyword>
<dbReference type="InterPro" id="IPR000182">
    <property type="entry name" value="GNAT_dom"/>
</dbReference>
<comment type="caution">
    <text evidence="4">The sequence shown here is derived from an EMBL/GenBank/DDBJ whole genome shotgun (WGS) entry which is preliminary data.</text>
</comment>
<sequence>MSDLLVSIRHAKSGDAQALSRVFDAAWREAYLGIIPGVTLDKMFARRSARWWSSTVARGRPLVVLDMGQGAVGYASYGRCRDRSLPANGEIDELYLLPEYQGVGFGRRLFNAVRNDLKARGMDRIVVWALEANERACAFYAGMGGRTIARVEERIGGTPLAKVAYLFR</sequence>
<organism evidence="4 5">
    <name type="scientific">Microvirga mediterraneensis</name>
    <dbReference type="NCBI Taxonomy" id="2754695"/>
    <lineage>
        <taxon>Bacteria</taxon>
        <taxon>Pseudomonadati</taxon>
        <taxon>Pseudomonadota</taxon>
        <taxon>Alphaproteobacteria</taxon>
        <taxon>Hyphomicrobiales</taxon>
        <taxon>Methylobacteriaceae</taxon>
        <taxon>Microvirga</taxon>
    </lineage>
</organism>
<name>A0A838BIY4_9HYPH</name>
<accession>A0A838BIY4</accession>
<dbReference type="Pfam" id="PF00583">
    <property type="entry name" value="Acetyltransf_1"/>
    <property type="match status" value="1"/>
</dbReference>
<proteinExistence type="predicted"/>
<evidence type="ECO:0000313" key="5">
    <source>
        <dbReference type="Proteomes" id="UP000572984"/>
    </source>
</evidence>
<evidence type="ECO:0000259" key="3">
    <source>
        <dbReference type="PROSITE" id="PS51186"/>
    </source>
</evidence>
<dbReference type="PROSITE" id="PS51186">
    <property type="entry name" value="GNAT"/>
    <property type="match status" value="1"/>
</dbReference>
<gene>
    <name evidence="4" type="ORF">H0S73_03740</name>
</gene>
<protein>
    <submittedName>
        <fullName evidence="4">GNAT family N-acetyltransferase</fullName>
    </submittedName>
</protein>
<dbReference type="InterPro" id="IPR016181">
    <property type="entry name" value="Acyl_CoA_acyltransferase"/>
</dbReference>
<keyword evidence="2" id="KW-0012">Acyltransferase</keyword>
<feature type="domain" description="N-acetyltransferase" evidence="3">
    <location>
        <begin position="6"/>
        <end position="168"/>
    </location>
</feature>
<evidence type="ECO:0000256" key="2">
    <source>
        <dbReference type="ARBA" id="ARBA00023315"/>
    </source>
</evidence>
<dbReference type="Gene3D" id="3.40.630.30">
    <property type="match status" value="1"/>
</dbReference>
<dbReference type="AlphaFoldDB" id="A0A838BIY4"/>
<dbReference type="CDD" id="cd04301">
    <property type="entry name" value="NAT_SF"/>
    <property type="match status" value="1"/>
</dbReference>
<dbReference type="RefSeq" id="WP_181050896.1">
    <property type="nucleotide sequence ID" value="NZ_JACDXJ010000001.1"/>
</dbReference>
<dbReference type="Proteomes" id="UP000572984">
    <property type="component" value="Unassembled WGS sequence"/>
</dbReference>
<dbReference type="GO" id="GO:0016747">
    <property type="term" value="F:acyltransferase activity, transferring groups other than amino-acyl groups"/>
    <property type="evidence" value="ECO:0007669"/>
    <property type="project" value="InterPro"/>
</dbReference>
<dbReference type="SUPFAM" id="SSF55729">
    <property type="entry name" value="Acyl-CoA N-acyltransferases (Nat)"/>
    <property type="match status" value="1"/>
</dbReference>